<evidence type="ECO:0000256" key="1">
    <source>
        <dbReference type="ARBA" id="ARBA00022603"/>
    </source>
</evidence>
<dbReference type="GO" id="GO:0008757">
    <property type="term" value="F:S-adenosylmethionine-dependent methyltransferase activity"/>
    <property type="evidence" value="ECO:0007669"/>
    <property type="project" value="InterPro"/>
</dbReference>
<feature type="domain" description="Methyltransferase type 11" evidence="4">
    <location>
        <begin position="52"/>
        <end position="150"/>
    </location>
</feature>
<evidence type="ECO:0000259" key="4">
    <source>
        <dbReference type="Pfam" id="PF08241"/>
    </source>
</evidence>
<dbReference type="GO" id="GO:0032259">
    <property type="term" value="P:methylation"/>
    <property type="evidence" value="ECO:0007669"/>
    <property type="project" value="UniProtKB-KW"/>
</dbReference>
<keyword evidence="3" id="KW-0949">S-adenosyl-L-methionine</keyword>
<dbReference type="PANTHER" id="PTHR43464">
    <property type="entry name" value="METHYLTRANSFERASE"/>
    <property type="match status" value="1"/>
</dbReference>
<gene>
    <name evidence="5" type="ORF">GCM10018781_76010</name>
</gene>
<dbReference type="EMBL" id="BNBO01000080">
    <property type="protein sequence ID" value="GHE25061.1"/>
    <property type="molecule type" value="Genomic_DNA"/>
</dbReference>
<dbReference type="RefSeq" id="WP_190215488.1">
    <property type="nucleotide sequence ID" value="NZ_BNBO01000080.1"/>
</dbReference>
<evidence type="ECO:0000313" key="6">
    <source>
        <dbReference type="Proteomes" id="UP000617734"/>
    </source>
</evidence>
<name>A0A918YUF1_9ACTN</name>
<evidence type="ECO:0000256" key="2">
    <source>
        <dbReference type="ARBA" id="ARBA00022679"/>
    </source>
</evidence>
<reference evidence="5" key="1">
    <citation type="journal article" date="2014" name="Int. J. Syst. Evol. Microbiol.">
        <title>Complete genome sequence of Corynebacterium casei LMG S-19264T (=DSM 44701T), isolated from a smear-ripened cheese.</title>
        <authorList>
            <consortium name="US DOE Joint Genome Institute (JGI-PGF)"/>
            <person name="Walter F."/>
            <person name="Albersmeier A."/>
            <person name="Kalinowski J."/>
            <person name="Ruckert C."/>
        </authorList>
    </citation>
    <scope>NUCLEOTIDE SEQUENCE</scope>
    <source>
        <strain evidence="5">JCM 4646</strain>
    </source>
</reference>
<comment type="caution">
    <text evidence="5">The sequence shown here is derived from an EMBL/GenBank/DDBJ whole genome shotgun (WGS) entry which is preliminary data.</text>
</comment>
<accession>A0A918YUF1</accession>
<sequence>MHPVVNTEQAQAWNGYEGDHWADHHDRWNAVNGGFDEPLFTAAAIGPRDHVLDIGCGAGRTTRLAARQAAGGRALGIDLSAPMLDRARTEAAGEGLANAAFVQGDAQVHPFAPAAFDVAVSRFATMFFGDPVAAFANIRGALRPGGRLAFVCMGDPGRNDWLRVLTALGEHLPVPPPPTPGDPGMFSLAEPGRVREVLAGAGYADIGATAVEAPMHWGRDAADAARFLLGSGPAHHLLAGADRATARRAEDTLTAALRPHAGPAGVRLRGAALVVTAVAP</sequence>
<keyword evidence="2" id="KW-0808">Transferase</keyword>
<dbReference type="Pfam" id="PF08241">
    <property type="entry name" value="Methyltransf_11"/>
    <property type="match status" value="1"/>
</dbReference>
<dbReference type="CDD" id="cd02440">
    <property type="entry name" value="AdoMet_MTases"/>
    <property type="match status" value="1"/>
</dbReference>
<dbReference type="SUPFAM" id="SSF53335">
    <property type="entry name" value="S-adenosyl-L-methionine-dependent methyltransferases"/>
    <property type="match status" value="1"/>
</dbReference>
<keyword evidence="6" id="KW-1185">Reference proteome</keyword>
<dbReference type="GeneID" id="95357829"/>
<dbReference type="PANTHER" id="PTHR43464:SF19">
    <property type="entry name" value="UBIQUINONE BIOSYNTHESIS O-METHYLTRANSFERASE, MITOCHONDRIAL"/>
    <property type="match status" value="1"/>
</dbReference>
<reference evidence="5" key="2">
    <citation type="submission" date="2020-09" db="EMBL/GenBank/DDBJ databases">
        <authorList>
            <person name="Sun Q."/>
            <person name="Ohkuma M."/>
        </authorList>
    </citation>
    <scope>NUCLEOTIDE SEQUENCE</scope>
    <source>
        <strain evidence="5">JCM 4646</strain>
    </source>
</reference>
<protein>
    <submittedName>
        <fullName evidence="5">Methyltransferase</fullName>
    </submittedName>
</protein>
<dbReference type="InterPro" id="IPR029063">
    <property type="entry name" value="SAM-dependent_MTases_sf"/>
</dbReference>
<organism evidence="5 6">
    <name type="scientific">Kitasatospora indigofera</name>
    <dbReference type="NCBI Taxonomy" id="67307"/>
    <lineage>
        <taxon>Bacteria</taxon>
        <taxon>Bacillati</taxon>
        <taxon>Actinomycetota</taxon>
        <taxon>Actinomycetes</taxon>
        <taxon>Kitasatosporales</taxon>
        <taxon>Streptomycetaceae</taxon>
        <taxon>Kitasatospora</taxon>
    </lineage>
</organism>
<evidence type="ECO:0000313" key="5">
    <source>
        <dbReference type="EMBL" id="GHE25061.1"/>
    </source>
</evidence>
<evidence type="ECO:0000256" key="3">
    <source>
        <dbReference type="ARBA" id="ARBA00022691"/>
    </source>
</evidence>
<dbReference type="AlphaFoldDB" id="A0A918YUF1"/>
<dbReference type="InterPro" id="IPR013216">
    <property type="entry name" value="Methyltransf_11"/>
</dbReference>
<keyword evidence="1 5" id="KW-0489">Methyltransferase</keyword>
<dbReference type="Gene3D" id="3.40.50.150">
    <property type="entry name" value="Vaccinia Virus protein VP39"/>
    <property type="match status" value="1"/>
</dbReference>
<dbReference type="Proteomes" id="UP000617734">
    <property type="component" value="Unassembled WGS sequence"/>
</dbReference>
<proteinExistence type="predicted"/>